<reference evidence="1 2" key="1">
    <citation type="submission" date="2024-02" db="EMBL/GenBank/DDBJ databases">
        <authorList>
            <person name="Vignale AGUSTIN F."/>
            <person name="Sosa J E."/>
            <person name="Modenutti C."/>
        </authorList>
    </citation>
    <scope>NUCLEOTIDE SEQUENCE [LARGE SCALE GENOMIC DNA]</scope>
</reference>
<comment type="caution">
    <text evidence="1">The sequence shown here is derived from an EMBL/GenBank/DDBJ whole genome shotgun (WGS) entry which is preliminary data.</text>
</comment>
<accession>A0ABC8UBL5</accession>
<evidence type="ECO:0000313" key="2">
    <source>
        <dbReference type="Proteomes" id="UP001642360"/>
    </source>
</evidence>
<organism evidence="1 2">
    <name type="scientific">Ilex paraguariensis</name>
    <name type="common">yerba mate</name>
    <dbReference type="NCBI Taxonomy" id="185542"/>
    <lineage>
        <taxon>Eukaryota</taxon>
        <taxon>Viridiplantae</taxon>
        <taxon>Streptophyta</taxon>
        <taxon>Embryophyta</taxon>
        <taxon>Tracheophyta</taxon>
        <taxon>Spermatophyta</taxon>
        <taxon>Magnoliopsida</taxon>
        <taxon>eudicotyledons</taxon>
        <taxon>Gunneridae</taxon>
        <taxon>Pentapetalae</taxon>
        <taxon>asterids</taxon>
        <taxon>campanulids</taxon>
        <taxon>Aquifoliales</taxon>
        <taxon>Aquifoliaceae</taxon>
        <taxon>Ilex</taxon>
    </lineage>
</organism>
<dbReference type="InterPro" id="IPR011989">
    <property type="entry name" value="ARM-like"/>
</dbReference>
<dbReference type="AlphaFoldDB" id="A0ABC8UBL5"/>
<dbReference type="Gene3D" id="1.25.10.10">
    <property type="entry name" value="Leucine-rich Repeat Variant"/>
    <property type="match status" value="1"/>
</dbReference>
<proteinExistence type="predicted"/>
<gene>
    <name evidence="1" type="ORF">ILEXP_LOCUS49111</name>
</gene>
<dbReference type="Proteomes" id="UP001642360">
    <property type="component" value="Unassembled WGS sequence"/>
</dbReference>
<name>A0ABC8UBL5_9AQUA</name>
<sequence>MISTLKNALCSGNETMADAVNTLKLLIDLAGMKLTYWRKQIGEMVNTIWLMADDHSLKKETRRLAIGPAEKTNLRQLKLGTEFEINMEELWDDNKETDNYGSWQGCVDRLSILSHMIENGILTVALEVLPGYLVAPEWQKEHAGGIHCAQKEYRERPP</sequence>
<keyword evidence="2" id="KW-1185">Reference proteome</keyword>
<evidence type="ECO:0000313" key="1">
    <source>
        <dbReference type="EMBL" id="CAK9179169.1"/>
    </source>
</evidence>
<protein>
    <submittedName>
        <fullName evidence="1">Uncharacterized protein</fullName>
    </submittedName>
</protein>
<dbReference type="EMBL" id="CAUOFW020007425">
    <property type="protein sequence ID" value="CAK9179169.1"/>
    <property type="molecule type" value="Genomic_DNA"/>
</dbReference>